<evidence type="ECO:0000256" key="1">
    <source>
        <dbReference type="ARBA" id="ARBA00022737"/>
    </source>
</evidence>
<dbReference type="Gene3D" id="2.20.110.10">
    <property type="entry name" value="Histone H3 K4-specific methyltransferase SET7/9 N-terminal domain"/>
    <property type="match status" value="1"/>
</dbReference>
<keyword evidence="1" id="KW-0677">Repeat</keyword>
<dbReference type="InterPro" id="IPR003409">
    <property type="entry name" value="MORN"/>
</dbReference>
<dbReference type="RefSeq" id="WP_129253762.1">
    <property type="nucleotide sequence ID" value="NZ_SAXA01000004.1"/>
</dbReference>
<accession>A0A4Q1JMQ4</accession>
<dbReference type="PANTHER" id="PTHR23084">
    <property type="entry name" value="PHOSPHATIDYLINOSITOL-4-PHOSPHATE 5-KINASE RELATED"/>
    <property type="match status" value="1"/>
</dbReference>
<feature type="signal peptide" evidence="2">
    <location>
        <begin position="1"/>
        <end position="22"/>
    </location>
</feature>
<name>A0A4Q1JMQ4_9BACT</name>
<comment type="caution">
    <text evidence="3">The sequence shown here is derived from an EMBL/GenBank/DDBJ whole genome shotgun (WGS) entry which is preliminary data.</text>
</comment>
<dbReference type="Pfam" id="PF02493">
    <property type="entry name" value="MORN"/>
    <property type="match status" value="2"/>
</dbReference>
<proteinExistence type="predicted"/>
<evidence type="ECO:0008006" key="5">
    <source>
        <dbReference type="Google" id="ProtNLM"/>
    </source>
</evidence>
<dbReference type="PANTHER" id="PTHR23084:SF263">
    <property type="entry name" value="MORN REPEAT-CONTAINING PROTEIN 1"/>
    <property type="match status" value="1"/>
</dbReference>
<keyword evidence="4" id="KW-1185">Reference proteome</keyword>
<evidence type="ECO:0000313" key="4">
    <source>
        <dbReference type="Proteomes" id="UP000289703"/>
    </source>
</evidence>
<organism evidence="3 4">
    <name type="scientific">Ancylomarina salipaludis</name>
    <dbReference type="NCBI Taxonomy" id="2501299"/>
    <lineage>
        <taxon>Bacteria</taxon>
        <taxon>Pseudomonadati</taxon>
        <taxon>Bacteroidota</taxon>
        <taxon>Bacteroidia</taxon>
        <taxon>Marinilabiliales</taxon>
        <taxon>Marinifilaceae</taxon>
        <taxon>Ancylomarina</taxon>
    </lineage>
</organism>
<reference evidence="3 4" key="1">
    <citation type="submission" date="2019-01" db="EMBL/GenBank/DDBJ databases">
        <title>Ancylomarina salipaludis sp. nov., isolated from a salt marsh.</title>
        <authorList>
            <person name="Yoon J.-H."/>
        </authorList>
    </citation>
    <scope>NUCLEOTIDE SEQUENCE [LARGE SCALE GENOMIC DNA]</scope>
    <source>
        <strain evidence="3 4">SHSM-M15</strain>
    </source>
</reference>
<dbReference type="SUPFAM" id="SSF82185">
    <property type="entry name" value="Histone H3 K4-specific methyltransferase SET7/9 N-terminal domain"/>
    <property type="match status" value="1"/>
</dbReference>
<dbReference type="EMBL" id="SAXA01000004">
    <property type="protein sequence ID" value="RXQ95869.1"/>
    <property type="molecule type" value="Genomic_DNA"/>
</dbReference>
<evidence type="ECO:0000256" key="2">
    <source>
        <dbReference type="SAM" id="SignalP"/>
    </source>
</evidence>
<evidence type="ECO:0000313" key="3">
    <source>
        <dbReference type="EMBL" id="RXQ95869.1"/>
    </source>
</evidence>
<dbReference type="SMART" id="SM00698">
    <property type="entry name" value="MORN"/>
    <property type="match status" value="2"/>
</dbReference>
<dbReference type="AlphaFoldDB" id="A0A4Q1JMQ4"/>
<keyword evidence="2" id="KW-0732">Signal</keyword>
<gene>
    <name evidence="3" type="ORF">EO244_06070</name>
</gene>
<sequence length="225" mass="25782">MKKVFLLFSILFFCCYDMQSLAQSTGKVLVPNLSASYKGALKKGLAHGDGEAIGIDSYMGHFKKGYPDGKGTYIWENGDSYTGEWCKGLRSGEGEFHTKINNRDTLYKGLWKNDKYLGPKVIYPRVLCKRSIDRYQFKRVSEGRLLSIKMMQNGNINNSITNLIIDGDSGTKFHNGNMLGFENFEIPFKCSVRYITQNKLRRDSYTVIFEFEITQMGNWEVLLHN</sequence>
<dbReference type="Proteomes" id="UP000289703">
    <property type="component" value="Unassembled WGS sequence"/>
</dbReference>
<dbReference type="OrthoDB" id="1034328at2"/>
<protein>
    <recommendedName>
        <fullName evidence="5">MORN repeat protein</fullName>
    </recommendedName>
</protein>
<feature type="chain" id="PRO_5020197448" description="MORN repeat protein" evidence="2">
    <location>
        <begin position="23"/>
        <end position="225"/>
    </location>
</feature>